<sequence length="437" mass="44894">MSVDLTADTARPVAADSYLFTRGAAWFAYAMTMGLMVVDYIDRQVIVSLFPHLKQAWGLTDTQLGALVSVVSITVAVGALPIALIADRGSRVRSIVTMATVWSVATISCMFTRGYGQLLAARAAVGLGEAGYGSVGAALISSHFPARMRGALLAGFFAAASFGSVLGVMLGGLIAARWGWQAAFGVVGIPGLVLALAYIKVRDYRTVALTASLDRATSSPGGVLRHVAGALGRSPTLLFVCLGAAAQLVVVSSVWSWLPSFLNRVHGVAPDQAGVRAALVVLCGAIGSIAWGALVDRAGLRRPRNKLVALAALCLLSLAVLALAFGLPLVGWALTPSMQFGLIAAGGFVMTCSVGPVSAVVIDVIHPGVRATGSSVLALFQNLFGLAVGPLIAGALSDVWGLPLALAAMPLFSILAAAAFLRAGRTYEADAARAARP</sequence>
<dbReference type="InterPro" id="IPR036259">
    <property type="entry name" value="MFS_trans_sf"/>
</dbReference>
<keyword evidence="9" id="KW-1185">Reference proteome</keyword>
<dbReference type="PANTHER" id="PTHR43124">
    <property type="entry name" value="PURINE EFFLUX PUMP PBUE"/>
    <property type="match status" value="1"/>
</dbReference>
<organism evidence="8 9">
    <name type="scientific">Ramlibacter pinisoli</name>
    <dbReference type="NCBI Taxonomy" id="2682844"/>
    <lineage>
        <taxon>Bacteria</taxon>
        <taxon>Pseudomonadati</taxon>
        <taxon>Pseudomonadota</taxon>
        <taxon>Betaproteobacteria</taxon>
        <taxon>Burkholderiales</taxon>
        <taxon>Comamonadaceae</taxon>
        <taxon>Ramlibacter</taxon>
    </lineage>
</organism>
<evidence type="ECO:0000256" key="2">
    <source>
        <dbReference type="ARBA" id="ARBA00022475"/>
    </source>
</evidence>
<keyword evidence="4 6" id="KW-1133">Transmembrane helix</keyword>
<dbReference type="PROSITE" id="PS50850">
    <property type="entry name" value="MFS"/>
    <property type="match status" value="1"/>
</dbReference>
<name>A0A6N8IUH4_9BURK</name>
<feature type="transmembrane region" description="Helical" evidence="6">
    <location>
        <begin position="307"/>
        <end position="334"/>
    </location>
</feature>
<feature type="transmembrane region" description="Helical" evidence="6">
    <location>
        <begin position="151"/>
        <end position="174"/>
    </location>
</feature>
<feature type="transmembrane region" description="Helical" evidence="6">
    <location>
        <begin position="376"/>
        <end position="396"/>
    </location>
</feature>
<dbReference type="GO" id="GO:0005886">
    <property type="term" value="C:plasma membrane"/>
    <property type="evidence" value="ECO:0007669"/>
    <property type="project" value="UniProtKB-SubCell"/>
</dbReference>
<dbReference type="InterPro" id="IPR011701">
    <property type="entry name" value="MFS"/>
</dbReference>
<feature type="transmembrane region" description="Helical" evidence="6">
    <location>
        <begin position="277"/>
        <end position="295"/>
    </location>
</feature>
<feature type="transmembrane region" description="Helical" evidence="6">
    <location>
        <begin position="340"/>
        <end position="364"/>
    </location>
</feature>
<dbReference type="SUPFAM" id="SSF103473">
    <property type="entry name" value="MFS general substrate transporter"/>
    <property type="match status" value="1"/>
</dbReference>
<proteinExistence type="predicted"/>
<dbReference type="Gene3D" id="1.20.1250.20">
    <property type="entry name" value="MFS general substrate transporter like domains"/>
    <property type="match status" value="2"/>
</dbReference>
<evidence type="ECO:0000256" key="4">
    <source>
        <dbReference type="ARBA" id="ARBA00022989"/>
    </source>
</evidence>
<keyword evidence="2" id="KW-1003">Cell membrane</keyword>
<gene>
    <name evidence="8" type="ORF">GON04_12095</name>
</gene>
<feature type="transmembrane region" description="Helical" evidence="6">
    <location>
        <begin position="237"/>
        <end position="257"/>
    </location>
</feature>
<evidence type="ECO:0000256" key="6">
    <source>
        <dbReference type="SAM" id="Phobius"/>
    </source>
</evidence>
<evidence type="ECO:0000256" key="1">
    <source>
        <dbReference type="ARBA" id="ARBA00004651"/>
    </source>
</evidence>
<evidence type="ECO:0000259" key="7">
    <source>
        <dbReference type="PROSITE" id="PS50850"/>
    </source>
</evidence>
<evidence type="ECO:0000313" key="8">
    <source>
        <dbReference type="EMBL" id="MVQ30195.1"/>
    </source>
</evidence>
<feature type="transmembrane region" description="Helical" evidence="6">
    <location>
        <begin position="62"/>
        <end position="86"/>
    </location>
</feature>
<dbReference type="AlphaFoldDB" id="A0A6N8IUH4"/>
<feature type="transmembrane region" description="Helical" evidence="6">
    <location>
        <begin position="180"/>
        <end position="199"/>
    </location>
</feature>
<feature type="transmembrane region" description="Helical" evidence="6">
    <location>
        <begin position="92"/>
        <end position="112"/>
    </location>
</feature>
<feature type="transmembrane region" description="Helical" evidence="6">
    <location>
        <begin position="20"/>
        <end position="41"/>
    </location>
</feature>
<comment type="caution">
    <text evidence="8">The sequence shown here is derived from an EMBL/GenBank/DDBJ whole genome shotgun (WGS) entry which is preliminary data.</text>
</comment>
<accession>A0A6N8IUH4</accession>
<dbReference type="InterPro" id="IPR050189">
    <property type="entry name" value="MFS_Efflux_Transporters"/>
</dbReference>
<evidence type="ECO:0000313" key="9">
    <source>
        <dbReference type="Proteomes" id="UP000469385"/>
    </source>
</evidence>
<dbReference type="PANTHER" id="PTHR43124:SF3">
    <property type="entry name" value="CHLORAMPHENICOL EFFLUX PUMP RV0191"/>
    <property type="match status" value="1"/>
</dbReference>
<evidence type="ECO:0000256" key="3">
    <source>
        <dbReference type="ARBA" id="ARBA00022692"/>
    </source>
</evidence>
<dbReference type="Proteomes" id="UP000469385">
    <property type="component" value="Unassembled WGS sequence"/>
</dbReference>
<dbReference type="GO" id="GO:0022857">
    <property type="term" value="F:transmembrane transporter activity"/>
    <property type="evidence" value="ECO:0007669"/>
    <property type="project" value="InterPro"/>
</dbReference>
<dbReference type="Pfam" id="PF07690">
    <property type="entry name" value="MFS_1"/>
    <property type="match status" value="1"/>
</dbReference>
<keyword evidence="3 6" id="KW-0812">Transmembrane</keyword>
<feature type="domain" description="Major facilitator superfamily (MFS) profile" evidence="7">
    <location>
        <begin position="28"/>
        <end position="425"/>
    </location>
</feature>
<reference evidence="8 9" key="1">
    <citation type="submission" date="2019-12" db="EMBL/GenBank/DDBJ databases">
        <authorList>
            <person name="Huq M.A."/>
        </authorList>
    </citation>
    <scope>NUCLEOTIDE SEQUENCE [LARGE SCALE GENOMIC DNA]</scope>
    <source>
        <strain evidence="8 9">MAH-25</strain>
    </source>
</reference>
<feature type="transmembrane region" description="Helical" evidence="6">
    <location>
        <begin position="402"/>
        <end position="421"/>
    </location>
</feature>
<dbReference type="RefSeq" id="WP_157398103.1">
    <property type="nucleotide sequence ID" value="NZ_WSEL01000003.1"/>
</dbReference>
<keyword evidence="5 6" id="KW-0472">Membrane</keyword>
<protein>
    <submittedName>
        <fullName evidence="8">MFS transporter</fullName>
    </submittedName>
</protein>
<comment type="subcellular location">
    <subcellularLocation>
        <location evidence="1">Cell membrane</location>
        <topology evidence="1">Multi-pass membrane protein</topology>
    </subcellularLocation>
</comment>
<evidence type="ECO:0000256" key="5">
    <source>
        <dbReference type="ARBA" id="ARBA00023136"/>
    </source>
</evidence>
<dbReference type="InterPro" id="IPR020846">
    <property type="entry name" value="MFS_dom"/>
</dbReference>
<dbReference type="EMBL" id="WSEL01000003">
    <property type="protein sequence ID" value="MVQ30195.1"/>
    <property type="molecule type" value="Genomic_DNA"/>
</dbReference>